<sequence length="772" mass="85519">MKRRKHRPKRAWASLSCTLGLLLQTGIPLALTQVVMISPAMAQAAIQDGYRLMNQGLVNQAIAVFEQAVRDYPQSVEARLGLAMAYQRQGRIDDAFQAYNRVLELDPNNRMALLSLGILGGYRIEWQDRGIEALNQLLELNPNDLEARSQRALLYGYQGRFGPAIADYEIVLAANPTPEVILGAAQVYAYNGDYSLSLELFERYQATGGVITGSAATAYAVALRETGNPATAISILERELGQTQELNGVTIRQRAELSVNYAANGQLEEAIAVLTPLRGRRDSRMILARSLIAIGRYSGDDAYTDQAIPLFQEILSQERDYLTVSIGREIADVLSGFPQIEARLYALEVYRQLLQQQPNDRSFQISEAILEREFGLISNASLRDRLEAALQPLPTDRSQQRVIATALVRLDSPDPSLLPYYEFLAEAGVNEPRLYYRIAQMQVQLGEYAAAEASLERYISTTDDEYAALLSELLRAEADRRQGNLEASASRYEAVIASNPDDAEIINSALQGLAGIRQAQGRLPEAVAIYDELIARNSQDAAKPLGRASLAYQAGLISEAEAEAVLNQWTTTRPASDTPPELFSLVAALPPSPQRESLYVSLLETNPDDIGIQVRYVQVLAARDPAAAEAYVDQLIASDPDNPNVYFVQGQLAQEQGDLRQAGRAYQTLLERDPNNVDALSALGGVRFQQRQYDTAARLYNEVLALEPNNRVAQVALVDLQVVNGRRLAALRQLEQLQQQQTPPDPSLAVQQQRIEEGFLQQRGFQPPWERY</sequence>
<feature type="repeat" description="TPR" evidence="3">
    <location>
        <begin position="76"/>
        <end position="109"/>
    </location>
</feature>
<dbReference type="GO" id="GO:0009279">
    <property type="term" value="C:cell outer membrane"/>
    <property type="evidence" value="ECO:0007669"/>
    <property type="project" value="TreeGrafter"/>
</dbReference>
<evidence type="ECO:0000256" key="2">
    <source>
        <dbReference type="ARBA" id="ARBA00022803"/>
    </source>
</evidence>
<reference evidence="4" key="1">
    <citation type="submission" date="2020-05" db="EMBL/GenBank/DDBJ databases">
        <authorList>
            <person name="Zhu T."/>
            <person name="Keshari N."/>
            <person name="Lu X."/>
        </authorList>
    </citation>
    <scope>NUCLEOTIDE SEQUENCE</scope>
    <source>
        <strain evidence="4">NK1-12</strain>
    </source>
</reference>
<dbReference type="InterPro" id="IPR019734">
    <property type="entry name" value="TPR_rpt"/>
</dbReference>
<dbReference type="Pfam" id="PF13432">
    <property type="entry name" value="TPR_16"/>
    <property type="match status" value="4"/>
</dbReference>
<dbReference type="AlphaFoldDB" id="A0AA96WJV3"/>
<name>A0AA96WJV3_9CYAN</name>
<evidence type="ECO:0000256" key="3">
    <source>
        <dbReference type="PROSITE-ProRule" id="PRU00339"/>
    </source>
</evidence>
<dbReference type="InterPro" id="IPR011990">
    <property type="entry name" value="TPR-like_helical_dom_sf"/>
</dbReference>
<dbReference type="Pfam" id="PF13181">
    <property type="entry name" value="TPR_8"/>
    <property type="match status" value="1"/>
</dbReference>
<dbReference type="PANTHER" id="PTHR44858">
    <property type="entry name" value="TETRATRICOPEPTIDE REPEAT PROTEIN 6"/>
    <property type="match status" value="1"/>
</dbReference>
<feature type="repeat" description="TPR" evidence="3">
    <location>
        <begin position="643"/>
        <end position="676"/>
    </location>
</feature>
<dbReference type="EMBL" id="CP053586">
    <property type="protein sequence ID" value="WNZ26494.1"/>
    <property type="molecule type" value="Genomic_DNA"/>
</dbReference>
<dbReference type="GO" id="GO:0046813">
    <property type="term" value="P:receptor-mediated virion attachment to host cell"/>
    <property type="evidence" value="ECO:0007669"/>
    <property type="project" value="TreeGrafter"/>
</dbReference>
<organism evidence="4">
    <name type="scientific">Leptolyngbya sp. NK1-12</name>
    <dbReference type="NCBI Taxonomy" id="2547451"/>
    <lineage>
        <taxon>Bacteria</taxon>
        <taxon>Bacillati</taxon>
        <taxon>Cyanobacteriota</taxon>
        <taxon>Cyanophyceae</taxon>
        <taxon>Leptolyngbyales</taxon>
        <taxon>Leptolyngbyaceae</taxon>
        <taxon>Leptolyngbya group</taxon>
        <taxon>Leptolyngbya</taxon>
    </lineage>
</organism>
<dbReference type="SUPFAM" id="SSF48452">
    <property type="entry name" value="TPR-like"/>
    <property type="match status" value="3"/>
</dbReference>
<protein>
    <submittedName>
        <fullName evidence="4">Tetratricopeptide repeat protein</fullName>
    </submittedName>
</protein>
<gene>
    <name evidence="4" type="ORF">HJG54_08005</name>
</gene>
<evidence type="ECO:0000313" key="4">
    <source>
        <dbReference type="EMBL" id="WNZ26494.1"/>
    </source>
</evidence>
<keyword evidence="2 3" id="KW-0802">TPR repeat</keyword>
<evidence type="ECO:0000256" key="1">
    <source>
        <dbReference type="ARBA" id="ARBA00022737"/>
    </source>
</evidence>
<accession>A0AA96WJV3</accession>
<dbReference type="SMART" id="SM00028">
    <property type="entry name" value="TPR"/>
    <property type="match status" value="6"/>
</dbReference>
<proteinExistence type="predicted"/>
<dbReference type="Gene3D" id="1.25.40.10">
    <property type="entry name" value="Tetratricopeptide repeat domain"/>
    <property type="match status" value="4"/>
</dbReference>
<dbReference type="PANTHER" id="PTHR44858:SF1">
    <property type="entry name" value="UDP-N-ACETYLGLUCOSAMINE--PEPTIDE N-ACETYLGLUCOSAMINYLTRANSFERASE SPINDLY-RELATED"/>
    <property type="match status" value="1"/>
</dbReference>
<dbReference type="PROSITE" id="PS50005">
    <property type="entry name" value="TPR"/>
    <property type="match status" value="3"/>
</dbReference>
<dbReference type="InterPro" id="IPR050498">
    <property type="entry name" value="Ycf3"/>
</dbReference>
<dbReference type="PROSITE" id="PS50293">
    <property type="entry name" value="TPR_REGION"/>
    <property type="match status" value="1"/>
</dbReference>
<keyword evidence="1" id="KW-0677">Repeat</keyword>
<feature type="repeat" description="TPR" evidence="3">
    <location>
        <begin position="677"/>
        <end position="710"/>
    </location>
</feature>